<comment type="caution">
    <text evidence="4">The sequence shown here is derived from an EMBL/GenBank/DDBJ whole genome shotgun (WGS) entry which is preliminary data.</text>
</comment>
<dbReference type="InterPro" id="IPR011010">
    <property type="entry name" value="DNA_brk_join_enz"/>
</dbReference>
<evidence type="ECO:0000259" key="3">
    <source>
        <dbReference type="PROSITE" id="PS51898"/>
    </source>
</evidence>
<feature type="region of interest" description="Disordered" evidence="2">
    <location>
        <begin position="71"/>
        <end position="93"/>
    </location>
</feature>
<keyword evidence="1" id="KW-0233">DNA recombination</keyword>
<dbReference type="InterPro" id="IPR013762">
    <property type="entry name" value="Integrase-like_cat_sf"/>
</dbReference>
<dbReference type="Gene3D" id="1.10.443.10">
    <property type="entry name" value="Intergrase catalytic core"/>
    <property type="match status" value="1"/>
</dbReference>
<evidence type="ECO:0000256" key="2">
    <source>
        <dbReference type="SAM" id="MobiDB-lite"/>
    </source>
</evidence>
<dbReference type="GO" id="GO:0003677">
    <property type="term" value="F:DNA binding"/>
    <property type="evidence" value="ECO:0007669"/>
    <property type="project" value="InterPro"/>
</dbReference>
<evidence type="ECO:0000313" key="5">
    <source>
        <dbReference type="Proteomes" id="UP000677913"/>
    </source>
</evidence>
<dbReference type="AlphaFoldDB" id="A0A8J7WV55"/>
<dbReference type="SUPFAM" id="SSF56349">
    <property type="entry name" value="DNA breaking-rejoining enzymes"/>
    <property type="match status" value="1"/>
</dbReference>
<gene>
    <name evidence="4" type="ORF">KGA66_28700</name>
</gene>
<dbReference type="GO" id="GO:0015074">
    <property type="term" value="P:DNA integration"/>
    <property type="evidence" value="ECO:0007669"/>
    <property type="project" value="InterPro"/>
</dbReference>
<evidence type="ECO:0000313" key="4">
    <source>
        <dbReference type="EMBL" id="MBS2967047.1"/>
    </source>
</evidence>
<proteinExistence type="predicted"/>
<accession>A0A8J7WV55</accession>
<dbReference type="InterPro" id="IPR050090">
    <property type="entry name" value="Tyrosine_recombinase_XerCD"/>
</dbReference>
<name>A0A8J7WV55_9ACTN</name>
<protein>
    <submittedName>
        <fullName evidence="4">Site-specific integrase</fullName>
    </submittedName>
</protein>
<dbReference type="RefSeq" id="WP_211472696.1">
    <property type="nucleotide sequence ID" value="NZ_JAGSXH010000277.1"/>
</dbReference>
<reference evidence="4" key="1">
    <citation type="submission" date="2021-04" db="EMBL/GenBank/DDBJ databases">
        <title>Genome based classification of Actinospica acidithermotolerans sp. nov., an actinobacterium isolated from an Indonesian hot spring.</title>
        <authorList>
            <person name="Kusuma A.B."/>
            <person name="Putra K.E."/>
            <person name="Nafisah S."/>
            <person name="Loh J."/>
            <person name="Nouioui I."/>
            <person name="Goodfellow M."/>
        </authorList>
    </citation>
    <scope>NUCLEOTIDE SEQUENCE</scope>
    <source>
        <strain evidence="4">DSM 45618</strain>
    </source>
</reference>
<dbReference type="GO" id="GO:0006310">
    <property type="term" value="P:DNA recombination"/>
    <property type="evidence" value="ECO:0007669"/>
    <property type="project" value="UniProtKB-KW"/>
</dbReference>
<dbReference type="CDD" id="cd00397">
    <property type="entry name" value="DNA_BRE_C"/>
    <property type="match status" value="1"/>
</dbReference>
<feature type="domain" description="Tyr recombinase" evidence="3">
    <location>
        <begin position="449"/>
        <end position="664"/>
    </location>
</feature>
<feature type="non-terminal residue" evidence="4">
    <location>
        <position position="673"/>
    </location>
</feature>
<dbReference type="EMBL" id="JAGSXH010000277">
    <property type="protein sequence ID" value="MBS2967047.1"/>
    <property type="molecule type" value="Genomic_DNA"/>
</dbReference>
<sequence>MGVVAARHRFPPRAAESSWYHSEQSPGEVLERLDAPGFRAENRKTQEYRLRGAGKILAWLAAFPGESWQQRWQASGQEEHSGRQWARGPGEWLTGRGESANQNVLGAGLFILVCADVIRPGTAWLISRGSRQLTAGMLQYRDFEGFARLERVIAADPAITVANAQPAMARIAVILASKGGRLADITVGDCVEFYDVHSRLRPQGAPGKTLFYLLLHRLGIFAPHAPATLRALCGRAAGQLSAGELVARYRLRRGPIRDLIIDYLDERRPAIDYSTLTNLAQVLAGLFWADLENHHPGIDSLHLAPEAAIGWKERLTTKTRVITEPATGKRITVLSPRTSSAGVLATVRAFYLDIAQWALEEPARWGPWAAPCPIKETELAIKKEKQAVKARMDQRTRERLPVLPTLIRTANDLRKAAAERLAAAEAAQPGDTFTAAGAQWFKPVMYRTANAKVWAHDPATGTRRDLTLEESDAFWAWAAIEVLSRTGVRIEELLELTHQAVSSYRLPSTGEIVPLLQIAPSKTDTERLLLVDPQLADVLSAIVCRIRAPNGAVPLVPAYDYSEKTWIAPMGLLFQRTIGGEGHALHPHAIYQMFARTLGASGLNDSAGLPLHFTPHDFRRMFVTDAILNGLPPHIAQIICGHTNISTTMGYKAVYPTEAIDAHRAFITRRRAT</sequence>
<keyword evidence="5" id="KW-1185">Reference proteome</keyword>
<dbReference type="PROSITE" id="PS51898">
    <property type="entry name" value="TYR_RECOMBINASE"/>
    <property type="match status" value="1"/>
</dbReference>
<organism evidence="4 5">
    <name type="scientific">Actinocrinis puniceicyclus</name>
    <dbReference type="NCBI Taxonomy" id="977794"/>
    <lineage>
        <taxon>Bacteria</taxon>
        <taxon>Bacillati</taxon>
        <taxon>Actinomycetota</taxon>
        <taxon>Actinomycetes</taxon>
        <taxon>Catenulisporales</taxon>
        <taxon>Actinospicaceae</taxon>
        <taxon>Actinocrinis</taxon>
    </lineage>
</organism>
<dbReference type="Pfam" id="PF00589">
    <property type="entry name" value="Phage_integrase"/>
    <property type="match status" value="1"/>
</dbReference>
<dbReference type="PANTHER" id="PTHR30349:SF64">
    <property type="entry name" value="PROPHAGE INTEGRASE INTD-RELATED"/>
    <property type="match status" value="1"/>
</dbReference>
<evidence type="ECO:0000256" key="1">
    <source>
        <dbReference type="ARBA" id="ARBA00023172"/>
    </source>
</evidence>
<dbReference type="InterPro" id="IPR002104">
    <property type="entry name" value="Integrase_catalytic"/>
</dbReference>
<dbReference type="Proteomes" id="UP000677913">
    <property type="component" value="Unassembled WGS sequence"/>
</dbReference>
<dbReference type="PANTHER" id="PTHR30349">
    <property type="entry name" value="PHAGE INTEGRASE-RELATED"/>
    <property type="match status" value="1"/>
</dbReference>